<evidence type="ECO:0000313" key="3">
    <source>
        <dbReference type="Proteomes" id="UP000199036"/>
    </source>
</evidence>
<accession>A0A1I5D3Z1</accession>
<keyword evidence="3" id="KW-1185">Reference proteome</keyword>
<dbReference type="OrthoDB" id="1452256at2"/>
<reference evidence="3" key="1">
    <citation type="submission" date="2016-10" db="EMBL/GenBank/DDBJ databases">
        <authorList>
            <person name="Varghese N."/>
            <person name="Submissions S."/>
        </authorList>
    </citation>
    <scope>NUCLEOTIDE SEQUENCE [LARGE SCALE GENOMIC DNA]</scope>
    <source>
        <strain evidence="3">DS-12</strain>
    </source>
</reference>
<evidence type="ECO:0000313" key="2">
    <source>
        <dbReference type="EMBL" id="SFN93942.1"/>
    </source>
</evidence>
<dbReference type="InterPro" id="IPR032710">
    <property type="entry name" value="NTF2-like_dom_sf"/>
</dbReference>
<dbReference type="STRING" id="913024.SAMN05421741_11464"/>
<name>A0A1I5D3Z1_9FLAO</name>
<feature type="domain" description="SnoaL-like" evidence="1">
    <location>
        <begin position="23"/>
        <end position="111"/>
    </location>
</feature>
<dbReference type="Gene3D" id="3.10.450.50">
    <property type="match status" value="1"/>
</dbReference>
<dbReference type="EMBL" id="FOVI01000014">
    <property type="protein sequence ID" value="SFN93942.1"/>
    <property type="molecule type" value="Genomic_DNA"/>
</dbReference>
<sequence>MESALEIVRNFYESAGILNKTYCLEVFHEDIQLEWHSSKGHLFLEHTDLLALSKDLKHSYFDLRAQIHDIMSDGDKVMIRYTYYVRTFENPEEELVLATFFVVWQVKDGKLFKGVQMSQLSN</sequence>
<dbReference type="AlphaFoldDB" id="A0A1I5D3Z1"/>
<dbReference type="Proteomes" id="UP000199036">
    <property type="component" value="Unassembled WGS sequence"/>
</dbReference>
<organism evidence="2 3">
    <name type="scientific">Paenimyroides ummariense</name>
    <dbReference type="NCBI Taxonomy" id="913024"/>
    <lineage>
        <taxon>Bacteria</taxon>
        <taxon>Pseudomonadati</taxon>
        <taxon>Bacteroidota</taxon>
        <taxon>Flavobacteriia</taxon>
        <taxon>Flavobacteriales</taxon>
        <taxon>Flavobacteriaceae</taxon>
        <taxon>Paenimyroides</taxon>
    </lineage>
</organism>
<protein>
    <submittedName>
        <fullName evidence="2">SnoaL-like domain-containing protein</fullName>
    </submittedName>
</protein>
<dbReference type="InterPro" id="IPR037401">
    <property type="entry name" value="SnoaL-like"/>
</dbReference>
<evidence type="ECO:0000259" key="1">
    <source>
        <dbReference type="Pfam" id="PF12680"/>
    </source>
</evidence>
<proteinExistence type="predicted"/>
<dbReference type="SUPFAM" id="SSF54427">
    <property type="entry name" value="NTF2-like"/>
    <property type="match status" value="1"/>
</dbReference>
<gene>
    <name evidence="2" type="ORF">SAMN05421741_11464</name>
</gene>
<dbReference type="Pfam" id="PF12680">
    <property type="entry name" value="SnoaL_2"/>
    <property type="match status" value="1"/>
</dbReference>
<dbReference type="RefSeq" id="WP_091523880.1">
    <property type="nucleotide sequence ID" value="NZ_FOVI01000014.1"/>
</dbReference>